<feature type="transmembrane region" description="Helical" evidence="1">
    <location>
        <begin position="178"/>
        <end position="200"/>
    </location>
</feature>
<dbReference type="EMBL" id="QHKS01000004">
    <property type="protein sequence ID" value="RDK03505.1"/>
    <property type="molecule type" value="Genomic_DNA"/>
</dbReference>
<dbReference type="Proteomes" id="UP000254875">
    <property type="component" value="Unassembled WGS sequence"/>
</dbReference>
<dbReference type="Pfam" id="PF04955">
    <property type="entry name" value="HupE_UreJ"/>
    <property type="match status" value="1"/>
</dbReference>
<organism evidence="3 4">
    <name type="scientific">Paraburkholderia lacunae</name>
    <dbReference type="NCBI Taxonomy" id="2211104"/>
    <lineage>
        <taxon>Bacteria</taxon>
        <taxon>Pseudomonadati</taxon>
        <taxon>Pseudomonadota</taxon>
        <taxon>Betaproteobacteria</taxon>
        <taxon>Burkholderiales</taxon>
        <taxon>Burkholderiaceae</taxon>
        <taxon>Paraburkholderia</taxon>
    </lineage>
</organism>
<proteinExistence type="predicted"/>
<dbReference type="InterPro" id="IPR007038">
    <property type="entry name" value="HupE_UreJ"/>
</dbReference>
<dbReference type="AlphaFoldDB" id="A0A370ND64"/>
<feature type="transmembrane region" description="Helical" evidence="1">
    <location>
        <begin position="147"/>
        <end position="172"/>
    </location>
</feature>
<feature type="transmembrane region" description="Helical" evidence="1">
    <location>
        <begin position="70"/>
        <end position="89"/>
    </location>
</feature>
<name>A0A370ND64_9BURK</name>
<dbReference type="OrthoDB" id="8909461at2"/>
<keyword evidence="2" id="KW-0732">Signal</keyword>
<accession>A0A370ND64</accession>
<comment type="caution">
    <text evidence="3">The sequence shown here is derived from an EMBL/GenBank/DDBJ whole genome shotgun (WGS) entry which is preliminary data.</text>
</comment>
<keyword evidence="4" id="KW-1185">Reference proteome</keyword>
<evidence type="ECO:0000256" key="2">
    <source>
        <dbReference type="SAM" id="SignalP"/>
    </source>
</evidence>
<protein>
    <recommendedName>
        <fullName evidence="5">Urease accessory protein UreJ</fullName>
    </recommendedName>
</protein>
<keyword evidence="1" id="KW-1133">Transmembrane helix</keyword>
<keyword evidence="1" id="KW-0472">Membrane</keyword>
<evidence type="ECO:0000313" key="3">
    <source>
        <dbReference type="EMBL" id="RDK03505.1"/>
    </source>
</evidence>
<evidence type="ECO:0008006" key="5">
    <source>
        <dbReference type="Google" id="ProtNLM"/>
    </source>
</evidence>
<sequence>MRALHRVVRQAAAGLSALMLLASAEAHAVYQGAGDFYAGMLHPLTSPEHVLPMLVLGALAGQNGLKRCEFVLWAFPAAMAAGACAALSVPDLRGVLLLNVVSAVLLGSLLAAALTLPSWLILILSVGFGLTHGYANGSAIIGQIRPGVFIAGMAVASFILIAYTVAATSFLLRLRPTWIAIAVRVAGSWAAAIGLLVLSLTQRALLLS</sequence>
<evidence type="ECO:0000313" key="4">
    <source>
        <dbReference type="Proteomes" id="UP000254875"/>
    </source>
</evidence>
<evidence type="ECO:0000256" key="1">
    <source>
        <dbReference type="SAM" id="Phobius"/>
    </source>
</evidence>
<dbReference type="RefSeq" id="WP_115100268.1">
    <property type="nucleotide sequence ID" value="NZ_QHKS01000004.1"/>
</dbReference>
<feature type="chain" id="PRO_5016910613" description="Urease accessory protein UreJ" evidence="2">
    <location>
        <begin position="29"/>
        <end position="208"/>
    </location>
</feature>
<keyword evidence="1" id="KW-0812">Transmembrane</keyword>
<reference evidence="4" key="1">
    <citation type="submission" date="2018-05" db="EMBL/GenBank/DDBJ databases">
        <authorList>
            <person name="Feng T."/>
        </authorList>
    </citation>
    <scope>NUCLEOTIDE SEQUENCE [LARGE SCALE GENOMIC DNA]</scope>
    <source>
        <strain evidence="4">S27</strain>
    </source>
</reference>
<feature type="signal peptide" evidence="2">
    <location>
        <begin position="1"/>
        <end position="28"/>
    </location>
</feature>
<gene>
    <name evidence="3" type="ORF">DLM46_08285</name>
</gene>